<evidence type="ECO:0000313" key="3">
    <source>
        <dbReference type="Proteomes" id="UP001331936"/>
    </source>
</evidence>
<dbReference type="EMBL" id="JAUZMZ010000025">
    <property type="protein sequence ID" value="MEE2031839.1"/>
    <property type="molecule type" value="Genomic_DNA"/>
</dbReference>
<gene>
    <name evidence="2" type="ORF">Q8814_06880</name>
</gene>
<proteinExistence type="predicted"/>
<feature type="non-terminal residue" evidence="2">
    <location>
        <position position="1"/>
    </location>
</feature>
<protein>
    <submittedName>
        <fullName evidence="2">MoxR family ATPase</fullName>
    </submittedName>
</protein>
<organism evidence="2 3">
    <name type="scientific">Rhodococcus chondri</name>
    <dbReference type="NCBI Taxonomy" id="3065941"/>
    <lineage>
        <taxon>Bacteria</taxon>
        <taxon>Bacillati</taxon>
        <taxon>Actinomycetota</taxon>
        <taxon>Actinomycetes</taxon>
        <taxon>Mycobacteriales</taxon>
        <taxon>Nocardiaceae</taxon>
        <taxon>Rhodococcus</taxon>
    </lineage>
</organism>
<reference evidence="2 3" key="1">
    <citation type="submission" date="2023-08" db="EMBL/GenBank/DDBJ databases">
        <authorList>
            <person name="Girao M."/>
            <person name="Carvalho M.F."/>
        </authorList>
    </citation>
    <scope>NUCLEOTIDE SEQUENCE [LARGE SCALE GENOMIC DNA]</scope>
    <source>
        <strain evidence="2 3">CC-R104</strain>
    </source>
</reference>
<comment type="caution">
    <text evidence="2">The sequence shown here is derived from an EMBL/GenBank/DDBJ whole genome shotgun (WGS) entry which is preliminary data.</text>
</comment>
<accession>A0ABU7JPL8</accession>
<dbReference type="Proteomes" id="UP001331936">
    <property type="component" value="Unassembled WGS sequence"/>
</dbReference>
<evidence type="ECO:0000313" key="2">
    <source>
        <dbReference type="EMBL" id="MEE2031839.1"/>
    </source>
</evidence>
<sequence length="59" mass="5894">GDVDLAKSRLAGGARHSPAQPSDVAPAERVTVASHPANTTTAVFRGRGGGAGVGTQTRR</sequence>
<keyword evidence="3" id="KW-1185">Reference proteome</keyword>
<name>A0ABU7JPL8_9NOCA</name>
<evidence type="ECO:0000256" key="1">
    <source>
        <dbReference type="SAM" id="MobiDB-lite"/>
    </source>
</evidence>
<feature type="region of interest" description="Disordered" evidence="1">
    <location>
        <begin position="1"/>
        <end position="59"/>
    </location>
</feature>